<reference evidence="3" key="1">
    <citation type="submission" date="2019-02" db="EMBL/GenBank/DDBJ databases">
        <authorList>
            <person name="Gruber-Vodicka R. H."/>
            <person name="Seah K. B. B."/>
        </authorList>
    </citation>
    <scope>NUCLEOTIDE SEQUENCE</scope>
    <source>
        <strain evidence="3">BECK_BZ199</strain>
    </source>
</reference>
<keyword evidence="2" id="KW-0812">Transmembrane</keyword>
<organism evidence="3">
    <name type="scientific">Candidatus Kentrum sp. MB</name>
    <dbReference type="NCBI Taxonomy" id="2138164"/>
    <lineage>
        <taxon>Bacteria</taxon>
        <taxon>Pseudomonadati</taxon>
        <taxon>Pseudomonadota</taxon>
        <taxon>Gammaproteobacteria</taxon>
        <taxon>Candidatus Kentrum</taxon>
    </lineage>
</organism>
<dbReference type="SUPFAM" id="SSF58113">
    <property type="entry name" value="Apolipoprotein A-I"/>
    <property type="match status" value="1"/>
</dbReference>
<feature type="transmembrane region" description="Helical" evidence="2">
    <location>
        <begin position="169"/>
        <end position="191"/>
    </location>
</feature>
<proteinExistence type="predicted"/>
<keyword evidence="2" id="KW-1133">Transmembrane helix</keyword>
<dbReference type="Gene3D" id="6.10.250.1080">
    <property type="match status" value="1"/>
</dbReference>
<sequence>MNIDEIPGPNIDRGQNSGGANDSNNLTACHHDPYDDFVLRNYDDFVLRNIVDLQRGMAKLTTTVELLKDSVEQNDKRTTERFEKFEQKSDARFEQAERKTAETFEKFEQKIDARFEQAERKTAETFEKAEQRSAKAFETLERKITEGFEKQNERTASLEKRIFSIEKKLYAGGAILLALSFLISFFVKIPWERLFQ</sequence>
<evidence type="ECO:0000313" key="3">
    <source>
        <dbReference type="EMBL" id="VFK33985.1"/>
    </source>
</evidence>
<feature type="compositionally biased region" description="Polar residues" evidence="1">
    <location>
        <begin position="13"/>
        <end position="25"/>
    </location>
</feature>
<evidence type="ECO:0000256" key="1">
    <source>
        <dbReference type="SAM" id="MobiDB-lite"/>
    </source>
</evidence>
<dbReference type="AlphaFoldDB" id="A0A450XXK8"/>
<name>A0A450XXK8_9GAMM</name>
<keyword evidence="2" id="KW-0472">Membrane</keyword>
<accession>A0A450XXK8</accession>
<feature type="region of interest" description="Disordered" evidence="1">
    <location>
        <begin position="1"/>
        <end position="25"/>
    </location>
</feature>
<evidence type="ECO:0000256" key="2">
    <source>
        <dbReference type="SAM" id="Phobius"/>
    </source>
</evidence>
<protein>
    <submittedName>
        <fullName evidence="3">Uncharacterized protein</fullName>
    </submittedName>
</protein>
<gene>
    <name evidence="3" type="ORF">BECKMB1821I_GA0114274_10583</name>
</gene>
<dbReference type="EMBL" id="CAADFQ010000058">
    <property type="protein sequence ID" value="VFK33985.1"/>
    <property type="molecule type" value="Genomic_DNA"/>
</dbReference>